<sequence>MGEGIQGSEQQPPRPRQRRLANGPQGYLLVAMLIAALMLIGAGVVIGRMTADSDDNQAGECAEARRTSEADMATIDQRKREMDQATSDSSPYYSSVSVDEARAAWLDTTRHLMTIIVQNPKCFSAADRATAQTTLDALKQNADQQALCAAVGKGPWWDPC</sequence>
<feature type="transmembrane region" description="Helical" evidence="3">
    <location>
        <begin position="26"/>
        <end position="47"/>
    </location>
</feature>
<dbReference type="EMBL" id="JBHSNZ010000055">
    <property type="protein sequence ID" value="MFC5813167.1"/>
    <property type="molecule type" value="Genomic_DNA"/>
</dbReference>
<reference evidence="6" key="1">
    <citation type="journal article" date="2019" name="Int. J. Syst. Evol. Microbiol.">
        <title>The Global Catalogue of Microorganisms (GCM) 10K type strain sequencing project: providing services to taxonomists for standard genome sequencing and annotation.</title>
        <authorList>
            <consortium name="The Broad Institute Genomics Platform"/>
            <consortium name="The Broad Institute Genome Sequencing Center for Infectious Disease"/>
            <person name="Wu L."/>
            <person name="Ma J."/>
        </authorList>
    </citation>
    <scope>NUCLEOTIDE SEQUENCE [LARGE SCALE GENOMIC DNA]</scope>
    <source>
        <strain evidence="6">JCM 9918</strain>
    </source>
</reference>
<organism evidence="5 6">
    <name type="scientific">Streptomyces heilongjiangensis</name>
    <dbReference type="NCBI Taxonomy" id="945052"/>
    <lineage>
        <taxon>Bacteria</taxon>
        <taxon>Bacillati</taxon>
        <taxon>Actinomycetota</taxon>
        <taxon>Actinomycetes</taxon>
        <taxon>Kitasatosporales</taxon>
        <taxon>Streptomycetaceae</taxon>
        <taxon>Streptomyces</taxon>
    </lineage>
</organism>
<proteinExistence type="predicted"/>
<accession>A0ABW1BJE1</accession>
<keyword evidence="3" id="KW-0812">Transmembrane</keyword>
<evidence type="ECO:0000313" key="6">
    <source>
        <dbReference type="Proteomes" id="UP001596112"/>
    </source>
</evidence>
<evidence type="ECO:0000256" key="2">
    <source>
        <dbReference type="SAM" id="MobiDB-lite"/>
    </source>
</evidence>
<dbReference type="PROSITE" id="PS50039">
    <property type="entry name" value="FORK_HEAD_3"/>
    <property type="match status" value="1"/>
</dbReference>
<evidence type="ECO:0000259" key="4">
    <source>
        <dbReference type="PROSITE" id="PS50039"/>
    </source>
</evidence>
<keyword evidence="3" id="KW-1133">Transmembrane helix</keyword>
<dbReference type="RefSeq" id="WP_272173356.1">
    <property type="nucleotide sequence ID" value="NZ_JAQOSL010000099.1"/>
</dbReference>
<dbReference type="Proteomes" id="UP001596112">
    <property type="component" value="Unassembled WGS sequence"/>
</dbReference>
<feature type="domain" description="Fork-head" evidence="4">
    <location>
        <begin position="81"/>
        <end position="157"/>
    </location>
</feature>
<evidence type="ECO:0000313" key="5">
    <source>
        <dbReference type="EMBL" id="MFC5813167.1"/>
    </source>
</evidence>
<keyword evidence="3" id="KW-0472">Membrane</keyword>
<feature type="region of interest" description="Disordered" evidence="2">
    <location>
        <begin position="1"/>
        <end position="20"/>
    </location>
</feature>
<protein>
    <recommendedName>
        <fullName evidence="4">Fork-head domain-containing protein</fullName>
    </recommendedName>
</protein>
<feature type="region of interest" description="Disordered" evidence="2">
    <location>
        <begin position="54"/>
        <end position="93"/>
    </location>
</feature>
<keyword evidence="6" id="KW-1185">Reference proteome</keyword>
<name>A0ABW1BJE1_9ACTN</name>
<evidence type="ECO:0000256" key="3">
    <source>
        <dbReference type="SAM" id="Phobius"/>
    </source>
</evidence>
<evidence type="ECO:0000256" key="1">
    <source>
        <dbReference type="ARBA" id="ARBA00023125"/>
    </source>
</evidence>
<comment type="caution">
    <text evidence="5">The sequence shown here is derived from an EMBL/GenBank/DDBJ whole genome shotgun (WGS) entry which is preliminary data.</text>
</comment>
<gene>
    <name evidence="5" type="ORF">ACFQGO_37680</name>
</gene>
<keyword evidence="1" id="KW-0238">DNA-binding</keyword>
<dbReference type="InterPro" id="IPR001766">
    <property type="entry name" value="Fork_head_dom"/>
</dbReference>